<feature type="compositionally biased region" description="Low complexity" evidence="8">
    <location>
        <begin position="79"/>
        <end position="107"/>
    </location>
</feature>
<dbReference type="RefSeq" id="WP_219057861.1">
    <property type="nucleotide sequence ID" value="NZ_JAHBBH010000003.1"/>
</dbReference>
<keyword evidence="9" id="KW-1133">Transmembrane helix</keyword>
<dbReference type="NCBIfam" id="TIGR01376">
    <property type="entry name" value="POMP_repeat"/>
    <property type="match status" value="1"/>
</dbReference>
<protein>
    <recommendedName>
        <fullName evidence="10">SpaA-like prealbumin fold domain-containing protein</fullName>
    </recommendedName>
</protein>
<evidence type="ECO:0000256" key="2">
    <source>
        <dbReference type="ARBA" id="ARBA00004442"/>
    </source>
</evidence>
<sequence>MVFRRNHGDRHARWIKATALITAVLLGPLYAGVAVADDSTSTLTPPLSADQVTENQSATSKDSTPSTSDGSSNAVPEPNDASSSDASISTPSNSSTFSNDDSASADSDTSRDKAVASQSADQTDQTNEAAPAVINGCDAVADWTTLKSCVTNGQSGIVTIAKTITVPNGDPVTIAGDITLTAAAGVDPALTTASTGNALFIVDSNRTLTIGQNKNDASFSYKNGKRRLVLVKETGAVTINNGTFSNIKTPENYGNGSVVNNNGGTLTINGGNFSGNSASVGGVIYQYGGSTMISNATFTGNTANAKDGQMGGVFYQNGGSLTIDSGEFKNNKGWRGGVMYSDAGTITVHGGTFDGNSSNMAAGVFIQNSNTGTMTVDGGTFENNSAGSKGGVIHNNGALTISGGTFTGNKALGAGGGAISQDRGSTSIIAAIGDTDTDTTDTGITFTGNKQTFESNGQSVNCTNKDPHGCRKMRGGGGAIRLDGGSLTIQGKVTFDHNYSRAYGWGAGGGAIYVQGILYIRNDSQGNKPSFDYNWSGIYDTQYVTGADGKEQTPNGGAGGALFVQDSKDSNVKSTAYLMGGSFTNNSSGYLGGAIYTEEDSTTYIAKAVASSNIAGHFGGGLWLCPSGSGETSKGGNIALFDNSVDKSIDPNQENQNPNTEPKDGSESSADGTEAGSDFAIMNPYHKKHDDTSFMLMDTWFTNRTESAVTWYRDGIPVRNASGYDDEYQNPDHSDWGVIEPPAGNNVAVTKYGGRYEENGTNEKINKYTDHMYKLTLGSNHGSYQTKAEFHDRGIALKAVVTGSAKEQQAKKDAAANTAAVVITGNRARLSGGAFGTNGSVLFSTPWIASWSKVDSKDSSKQLAGSQWDLTTQTKTVTADDVRSTANTEEEAMIAAVKKSGVSGPYSIDYYPTLCTATYDDNGTISAYDSGYTAGRCWKPTFENYQAQSGKDQTGKPNITVSFTSVTLSAVVIDDMGKSGTYIGFDNNPEAGGFDLNNLAPGTYTLKERVAPTGYELNPREYQFNIVNGPAKWYELDSNGDQITNNGFVNTDINIPDKALPGVSWGKVDADTAEKLPYSEWTVTKYQSDGTTLDTKSRWIVQDCVKVTDKDIDCVNAENGDEYLADHSNDAGKFNISGLQPGKYLLQEAVTPEGYWSPEDGDRYEFTIPTSTDSTQPTVKLTKIGTETEVTDITNKLPQIAWKKVAKDSGAVIASSKSSWTISGPEAVVVQDDVETDVPAGDAASVTAAVVDCQSLNGSTDPCNGHATGLQTQTRADGMTVYSYNDLNNDFGQLKVSGLQRPTSEQTARGIVFRYTLTETSAPAGYVKSTQQYVFTIGATESTSSLNLGTTCSAEVGGTNCIPNVRMVAALPFTGGWDDRDWLWFGGAFVAASALVLALSNEYRRRKAVIA</sequence>
<feature type="compositionally biased region" description="Polar residues" evidence="8">
    <location>
        <begin position="116"/>
        <end position="128"/>
    </location>
</feature>
<dbReference type="Proteomes" id="UP000700815">
    <property type="component" value="Unassembled WGS sequence"/>
</dbReference>
<evidence type="ECO:0000256" key="3">
    <source>
        <dbReference type="ARBA" id="ARBA00004613"/>
    </source>
</evidence>
<evidence type="ECO:0000256" key="9">
    <source>
        <dbReference type="SAM" id="Phobius"/>
    </source>
</evidence>
<evidence type="ECO:0000256" key="8">
    <source>
        <dbReference type="SAM" id="MobiDB-lite"/>
    </source>
</evidence>
<evidence type="ECO:0000313" key="11">
    <source>
        <dbReference type="EMBL" id="MBW3091755.1"/>
    </source>
</evidence>
<evidence type="ECO:0000313" key="12">
    <source>
        <dbReference type="Proteomes" id="UP000700815"/>
    </source>
</evidence>
<feature type="transmembrane region" description="Helical" evidence="9">
    <location>
        <begin position="1382"/>
        <end position="1400"/>
    </location>
</feature>
<dbReference type="InterPro" id="IPR003368">
    <property type="entry name" value="POMP_repeat"/>
</dbReference>
<reference evidence="11 12" key="1">
    <citation type="submission" date="2021-05" db="EMBL/GenBank/DDBJ databases">
        <title>Phylogenetic classification of ten novel species belonging to the genus Bifidobacterium comprising B. colchicus sp. nov., B. abeli sp. nov., B. bicoloris sp. nov., B. guerezis sp. nov., B. rosaliae sp. nov., B. santillanensis sp. nov., B. argentati sp. nov., B. amazzoni sp. nov., B. pluviali sp. nov., and B. pinnaculum sp. nov.</title>
        <authorList>
            <person name="Lugli G.A."/>
            <person name="Ruiz Garcia L."/>
            <person name="Margolles A."/>
            <person name="Ventura M."/>
        </authorList>
    </citation>
    <scope>NUCLEOTIDE SEQUENCE [LARGE SCALE GENOMIC DNA]</scope>
    <source>
        <strain evidence="11 12">82T10</strain>
    </source>
</reference>
<evidence type="ECO:0000256" key="7">
    <source>
        <dbReference type="ARBA" id="ARBA00023237"/>
    </source>
</evidence>
<evidence type="ECO:0000256" key="5">
    <source>
        <dbReference type="ARBA" id="ARBA00022729"/>
    </source>
</evidence>
<proteinExistence type="predicted"/>
<feature type="domain" description="SpaA-like prealbumin fold" evidence="10">
    <location>
        <begin position="1063"/>
        <end position="1172"/>
    </location>
</feature>
<dbReference type="EMBL" id="JAHBBH010000003">
    <property type="protein sequence ID" value="MBW3091755.1"/>
    <property type="molecule type" value="Genomic_DNA"/>
</dbReference>
<comment type="caution">
    <text evidence="11">The sequence shown here is derived from an EMBL/GenBank/DDBJ whole genome shotgun (WGS) entry which is preliminary data.</text>
</comment>
<dbReference type="InterPro" id="IPR041033">
    <property type="entry name" value="SpaA_PFL_dom_1"/>
</dbReference>
<feature type="region of interest" description="Disordered" evidence="8">
    <location>
        <begin position="44"/>
        <end position="129"/>
    </location>
</feature>
<dbReference type="Pfam" id="PF17802">
    <property type="entry name" value="SpaA"/>
    <property type="match status" value="2"/>
</dbReference>
<keyword evidence="6 9" id="KW-0472">Membrane</keyword>
<comment type="subcellular location">
    <subcellularLocation>
        <location evidence="1">Cell envelope</location>
    </subcellularLocation>
    <subcellularLocation>
        <location evidence="2">Cell outer membrane</location>
    </subcellularLocation>
    <subcellularLocation>
        <location evidence="3">Secreted</location>
    </subcellularLocation>
</comment>
<feature type="compositionally biased region" description="Low complexity" evidence="8">
    <location>
        <begin position="651"/>
        <end position="660"/>
    </location>
</feature>
<evidence type="ECO:0000259" key="10">
    <source>
        <dbReference type="Pfam" id="PF17802"/>
    </source>
</evidence>
<feature type="region of interest" description="Disordered" evidence="8">
    <location>
        <begin position="635"/>
        <end position="678"/>
    </location>
</feature>
<keyword evidence="9" id="KW-0812">Transmembrane</keyword>
<keyword evidence="12" id="KW-1185">Reference proteome</keyword>
<accession>A0ABS6WCH7</accession>
<name>A0ABS6WCH7_9BIFI</name>
<feature type="domain" description="SpaA-like prealbumin fold" evidence="10">
    <location>
        <begin position="990"/>
        <end position="1028"/>
    </location>
</feature>
<evidence type="ECO:0000256" key="1">
    <source>
        <dbReference type="ARBA" id="ARBA00004196"/>
    </source>
</evidence>
<keyword evidence="5" id="KW-0732">Signal</keyword>
<organism evidence="11 12">
    <name type="scientific">Bifidobacterium miconis</name>
    <dbReference type="NCBI Taxonomy" id="2834435"/>
    <lineage>
        <taxon>Bacteria</taxon>
        <taxon>Bacillati</taxon>
        <taxon>Actinomycetota</taxon>
        <taxon>Actinomycetes</taxon>
        <taxon>Bifidobacteriales</taxon>
        <taxon>Bifidobacteriaceae</taxon>
        <taxon>Bifidobacterium</taxon>
    </lineage>
</organism>
<keyword evidence="7" id="KW-0998">Cell outer membrane</keyword>
<feature type="compositionally biased region" description="Polar residues" evidence="8">
    <location>
        <begin position="44"/>
        <end position="74"/>
    </location>
</feature>
<evidence type="ECO:0000256" key="6">
    <source>
        <dbReference type="ARBA" id="ARBA00023136"/>
    </source>
</evidence>
<gene>
    <name evidence="11" type="ORF">KIH79_02070</name>
</gene>
<evidence type="ECO:0000256" key="4">
    <source>
        <dbReference type="ARBA" id="ARBA00022525"/>
    </source>
</evidence>
<keyword evidence="4" id="KW-0964">Secreted</keyword>